<evidence type="ECO:0000256" key="6">
    <source>
        <dbReference type="ARBA" id="ARBA00023235"/>
    </source>
</evidence>
<dbReference type="KEGG" id="kol:Kole_1918"/>
<evidence type="ECO:0000256" key="3">
    <source>
        <dbReference type="ARBA" id="ARBA00022553"/>
    </source>
</evidence>
<dbReference type="InterPro" id="IPR036900">
    <property type="entry name" value="A-D-PHexomutase_C_sf"/>
</dbReference>
<keyword evidence="12" id="KW-1185">Reference proteome</keyword>
<dbReference type="InterPro" id="IPR005845">
    <property type="entry name" value="A-D-PHexomutase_a/b/a-II"/>
</dbReference>
<protein>
    <submittedName>
        <fullName evidence="11">Glucose-1,6-bisphosphate synthase</fullName>
        <ecNumber evidence="11">2.7.1.106</ecNumber>
    </submittedName>
</protein>
<accession>C5CGT0</accession>
<dbReference type="CDD" id="cd05799">
    <property type="entry name" value="PGM2"/>
    <property type="match status" value="1"/>
</dbReference>
<feature type="domain" description="Alpha-D-phosphohexomutase alpha/beta/alpha" evidence="10">
    <location>
        <begin position="313"/>
        <end position="437"/>
    </location>
</feature>
<dbReference type="InterPro" id="IPR005844">
    <property type="entry name" value="A-D-PHexomutase_a/b/a-I"/>
</dbReference>
<dbReference type="Pfam" id="PF02878">
    <property type="entry name" value="PGM_PMM_I"/>
    <property type="match status" value="1"/>
</dbReference>
<dbReference type="SUPFAM" id="SSF53738">
    <property type="entry name" value="Phosphoglucomutase, first 3 domains"/>
    <property type="match status" value="3"/>
</dbReference>
<dbReference type="InterPro" id="IPR016055">
    <property type="entry name" value="A-D-PHexomutase_a/b/a-I/II/III"/>
</dbReference>
<dbReference type="PRINTS" id="PR00509">
    <property type="entry name" value="PGMPMM"/>
</dbReference>
<evidence type="ECO:0000256" key="7">
    <source>
        <dbReference type="RuleBase" id="RU004326"/>
    </source>
</evidence>
<dbReference type="STRING" id="521045.Kole_1918"/>
<comment type="similarity">
    <text evidence="2 7">Belongs to the phosphohexose mutase family.</text>
</comment>
<evidence type="ECO:0000259" key="10">
    <source>
        <dbReference type="Pfam" id="PF02880"/>
    </source>
</evidence>
<name>C5CGT0_KOSOT</name>
<evidence type="ECO:0000256" key="5">
    <source>
        <dbReference type="ARBA" id="ARBA00022842"/>
    </source>
</evidence>
<feature type="domain" description="Alpha-D-phosphohexomutase alpha/beta/alpha" evidence="8">
    <location>
        <begin position="44"/>
        <end position="180"/>
    </location>
</feature>
<proteinExistence type="inferred from homology"/>
<dbReference type="GO" id="GO:0000287">
    <property type="term" value="F:magnesium ion binding"/>
    <property type="evidence" value="ECO:0007669"/>
    <property type="project" value="InterPro"/>
</dbReference>
<dbReference type="Gene3D" id="3.40.120.10">
    <property type="entry name" value="Alpha-D-Glucose-1,6-Bisphosphate, subunit A, domain 3"/>
    <property type="match status" value="3"/>
</dbReference>
<evidence type="ECO:0000259" key="9">
    <source>
        <dbReference type="Pfam" id="PF02879"/>
    </source>
</evidence>
<dbReference type="EC" id="2.7.1.106" evidence="11"/>
<evidence type="ECO:0000259" key="8">
    <source>
        <dbReference type="Pfam" id="PF02878"/>
    </source>
</evidence>
<dbReference type="GO" id="GO:0006166">
    <property type="term" value="P:purine ribonucleoside salvage"/>
    <property type="evidence" value="ECO:0007669"/>
    <property type="project" value="TreeGrafter"/>
</dbReference>
<dbReference type="EMBL" id="CP001634">
    <property type="protein sequence ID" value="ACR80599.1"/>
    <property type="molecule type" value="Genomic_DNA"/>
</dbReference>
<gene>
    <name evidence="11" type="ordered locus">Kole_1918</name>
</gene>
<evidence type="ECO:0000256" key="2">
    <source>
        <dbReference type="ARBA" id="ARBA00010231"/>
    </source>
</evidence>
<keyword evidence="5 7" id="KW-0460">Magnesium</keyword>
<dbReference type="GO" id="GO:0005975">
    <property type="term" value="P:carbohydrate metabolic process"/>
    <property type="evidence" value="ECO:0007669"/>
    <property type="project" value="InterPro"/>
</dbReference>
<dbReference type="AlphaFoldDB" id="C5CGT0"/>
<dbReference type="OrthoDB" id="9806956at2"/>
<dbReference type="Proteomes" id="UP000002382">
    <property type="component" value="Chromosome"/>
</dbReference>
<sequence length="549" mass="61925">MIRTEKEILQEYQRWLENASAELVQELKSLPENEIKERFFKDLEFGTGGMRGKIGAGTNRMNVHTVSRATLGFADWLLSQYSDPSVVIAYDTRKMSKEFAETAANILSGKKIQVYLFEAPAPTPLLSYSVRTLKCSGGIVITASHNPPEYNGYKVYTHDGTQAVPRYANQIITKVNANDFFNDIQKDSSLISPVPEDVISSYTAHIINLMEELFSAKESLKVVYTPLHGTGRDYVTKVLEKLGHEVIKVEEQFTHDGNFPTVKYPNPEDPEAFKLALRYAGKEGADLVIATDPDADRMGVVCKTREGYKALTGNQVGVIFTAYLLETLKNKLPEKPFIVKTIVTTDMAKTIASNYNVETRETLTGFKFIGELIEESIIKKTGNFIFGFEESYGYLYGMHARDKDAVVASALVVTVAAVLKKRGITLWQYLEELYRQYGYYDEKLLNFTYEGIEGLEKISNIMNSLREKTPSEVAGHRLLKFEDYLEGIKGLPKSNVISLTFEEDLKLIVRPSGTEPKIKFYLMTRGNSKQESTQKLQKLTDLVERIVGR</sequence>
<dbReference type="Pfam" id="PF02879">
    <property type="entry name" value="PGM_PMM_II"/>
    <property type="match status" value="1"/>
</dbReference>
<dbReference type="InterPro" id="IPR005841">
    <property type="entry name" value="Alpha-D-phosphohexomutase_SF"/>
</dbReference>
<reference evidence="11 12" key="1">
    <citation type="submission" date="2009-06" db="EMBL/GenBank/DDBJ databases">
        <title>Complete sequence of Thermotogales bacterium TBF 19.5.1.</title>
        <authorList>
            <consortium name="US DOE Joint Genome Institute"/>
            <person name="Lucas S."/>
            <person name="Copeland A."/>
            <person name="Lapidus A."/>
            <person name="Glavina del Rio T."/>
            <person name="Tice H."/>
            <person name="Bruce D."/>
            <person name="Goodwin L."/>
            <person name="Pitluck S."/>
            <person name="Chertkov O."/>
            <person name="Brettin T."/>
            <person name="Detter J.C."/>
            <person name="Han C."/>
            <person name="Schmutz J."/>
            <person name="Larimer F."/>
            <person name="Land M."/>
            <person name="Hauser L."/>
            <person name="Kyrpides N."/>
            <person name="Ovchinnikova G."/>
            <person name="Noll K."/>
        </authorList>
    </citation>
    <scope>NUCLEOTIDE SEQUENCE [LARGE SCALE GENOMIC DNA]</scope>
    <source>
        <strain evidence="12">ATCC BAA-1733 / DSM 21960 / TBF 19.5.1</strain>
    </source>
</reference>
<evidence type="ECO:0000256" key="1">
    <source>
        <dbReference type="ARBA" id="ARBA00001946"/>
    </source>
</evidence>
<dbReference type="Pfam" id="PF02880">
    <property type="entry name" value="PGM_PMM_III"/>
    <property type="match status" value="1"/>
</dbReference>
<dbReference type="PROSITE" id="PS00710">
    <property type="entry name" value="PGM_PMM"/>
    <property type="match status" value="1"/>
</dbReference>
<keyword evidence="11" id="KW-0808">Transferase</keyword>
<dbReference type="InterPro" id="IPR005846">
    <property type="entry name" value="A-D-PHexomutase_a/b/a-III"/>
</dbReference>
<dbReference type="HOGENOM" id="CLU_016950_0_0_0"/>
<keyword evidence="4 7" id="KW-0479">Metal-binding</keyword>
<dbReference type="GO" id="GO:0008973">
    <property type="term" value="F:phosphopentomutase activity"/>
    <property type="evidence" value="ECO:0007669"/>
    <property type="project" value="TreeGrafter"/>
</dbReference>
<dbReference type="InterPro" id="IPR016066">
    <property type="entry name" value="A-D-PHexomutase_CS"/>
</dbReference>
<evidence type="ECO:0000313" key="12">
    <source>
        <dbReference type="Proteomes" id="UP000002382"/>
    </source>
</evidence>
<dbReference type="PANTHER" id="PTHR45745">
    <property type="entry name" value="PHOSPHOMANNOMUTASE 45A"/>
    <property type="match status" value="1"/>
</dbReference>
<keyword evidence="3" id="KW-0597">Phosphoprotein</keyword>
<dbReference type="Gene3D" id="3.30.310.50">
    <property type="entry name" value="Alpha-D-phosphohexomutase, C-terminal domain"/>
    <property type="match status" value="1"/>
</dbReference>
<dbReference type="GO" id="GO:0047933">
    <property type="term" value="F:glucose-1,6-bisphosphate synthase activity"/>
    <property type="evidence" value="ECO:0007669"/>
    <property type="project" value="UniProtKB-EC"/>
</dbReference>
<evidence type="ECO:0000256" key="4">
    <source>
        <dbReference type="ARBA" id="ARBA00022723"/>
    </source>
</evidence>
<organism evidence="11 12">
    <name type="scientific">Kosmotoga olearia (strain ATCC BAA-1733 / DSM 21960 / TBF 19.5.1)</name>
    <dbReference type="NCBI Taxonomy" id="521045"/>
    <lineage>
        <taxon>Bacteria</taxon>
        <taxon>Thermotogati</taxon>
        <taxon>Thermotogota</taxon>
        <taxon>Thermotogae</taxon>
        <taxon>Kosmotogales</taxon>
        <taxon>Kosmotogaceae</taxon>
        <taxon>Kosmotoga</taxon>
    </lineage>
</organism>
<dbReference type="RefSeq" id="WP_015869242.1">
    <property type="nucleotide sequence ID" value="NC_012785.1"/>
</dbReference>
<reference evidence="11 12" key="2">
    <citation type="journal article" date="2011" name="J. Bacteriol.">
        <title>Genome Sequence of Kosmotoga olearia Strain TBF 19.5.1, a Thermophilic Bacterium with a Wide Growth Temperature Range, Isolated from the Troll B Oil Platform in the North Sea.</title>
        <authorList>
            <person name="Swithers K.S."/>
            <person name="Dipippo J.L."/>
            <person name="Bruce D.C."/>
            <person name="Detter C."/>
            <person name="Tapia R."/>
            <person name="Han S."/>
            <person name="Goodwin L.A."/>
            <person name="Han J."/>
            <person name="Woyke T."/>
            <person name="Pitluck S."/>
            <person name="Pennacchio L."/>
            <person name="Nolan M."/>
            <person name="Mikhailova N."/>
            <person name="Land M.L."/>
            <person name="Nesbo C.L."/>
            <person name="Gogarten J.P."/>
            <person name="Noll K.M."/>
        </authorList>
    </citation>
    <scope>NUCLEOTIDE SEQUENCE [LARGE SCALE GENOMIC DNA]</scope>
    <source>
        <strain evidence="12">ATCC BAA-1733 / DSM 21960 / TBF 19.5.1</strain>
    </source>
</reference>
<dbReference type="PANTHER" id="PTHR45745:SF1">
    <property type="entry name" value="PHOSPHOGLUCOMUTASE 2B-RELATED"/>
    <property type="match status" value="1"/>
</dbReference>
<comment type="cofactor">
    <cofactor evidence="1">
        <name>Mg(2+)</name>
        <dbReference type="ChEBI" id="CHEBI:18420"/>
    </cofactor>
</comment>
<feature type="domain" description="Alpha-D-phosphohexomutase alpha/beta/alpha" evidence="9">
    <location>
        <begin position="201"/>
        <end position="303"/>
    </location>
</feature>
<dbReference type="SUPFAM" id="SSF55957">
    <property type="entry name" value="Phosphoglucomutase, C-terminal domain"/>
    <property type="match status" value="1"/>
</dbReference>
<keyword evidence="6" id="KW-0413">Isomerase</keyword>
<dbReference type="eggNOG" id="COG1109">
    <property type="taxonomic scope" value="Bacteria"/>
</dbReference>
<evidence type="ECO:0000313" key="11">
    <source>
        <dbReference type="EMBL" id="ACR80599.1"/>
    </source>
</evidence>